<dbReference type="InterPro" id="IPR026825">
    <property type="entry name" value="Vac14"/>
</dbReference>
<evidence type="ECO:0000256" key="6">
    <source>
        <dbReference type="ARBA" id="ARBA00045654"/>
    </source>
</evidence>
<sequence>MSTSDHVPLSAACVRALSDKVYDKRKAAAMEIEKLVRDAVAANNPQQIKRVIDLLEGYSLGLNPHVKKGGLIGLAAAAAGLGTQHSAQYVVDIIRPIVSCLSDNNSHVRYYGTESLYNVVRVARHNILPVFNDVFTALTMLVTDPDSNVRVGADMLDSTLKGIVKECGEDMDLCALIPVLRPKLYTSNSMLQTLLVSWLVVLHGIPSLELVPVLTEILDALMMILTSPHPEVVKATDGLLMSLLECCRDHADSVNCIALTPQLVVHAQSHNVTLKNMALCWLNELITLGRRQLLPHAAQILAAALPSMAHSSSSKSRGVAEEVNQKIMDLLEPSDDVINENGTPGGEESVNLPSIVCVLLKHLKGDSKQCKFIALHWLSHLLKKFPNKMHGELECVCCNMLPVLSDQSDDVVVLVVSLLANIADASQNDTVTATASSDAGDGSSQSSPHFRRVLRLLLDALAANKELLDNRGPLIVRELCALLNPIKVYLCLSSLLQEEVSQQLVTPSLSPEFVANMSKNMSTILITSRELFSLRLQLRKLETKDSAEVFVSLFRCWSASPISVILLCLLSQSYEQSVVLVHLLAEAEVTVDFLVQVDKLVQLLESPIFTYLRLDLLKNDSSSNALVETLYGLLMILPQSSSYTTLATRLRNLPPAHRIPHREDATDATPPLAAQQSARLTSQSKSDASAAKNSIDFDALIVHFRKVQTYKLEQSRKEQREALEKNSRNIETLMANARLAERGQGTNAEPIEPGTIVY</sequence>
<keyword evidence="5" id="KW-0472">Membrane</keyword>
<evidence type="ECO:0000259" key="9">
    <source>
        <dbReference type="Pfam" id="PF11916"/>
    </source>
</evidence>
<comment type="function">
    <text evidence="6">Scaffold protein component of the PI(3,5)P2 regulatory complex which regulates both the synthesis and turnover of phosphatidylinositol 3,5-bisphosphate (PtdIns(3,5)P2). Pentamerizes into a star-shaped structure and nucleates the assembly of the complex. The pentamer binds a single copy each of PIKFYVE and FIG4 and coordinates both PIKfyve kinase activity and FIG4 phosphatase activity, being required to maintain normal levels of phosphatidylinositol 3-phosphate (PtdIns(3)P) and phosphatidylinositol 5-phosphate (PtdIns(5)P). Plays a role in the biogenesis of endosome carrier vesicles (ECV) / multivesicular bodies (MVB) transport intermediates from early endosomes.</text>
</comment>
<dbReference type="EMBL" id="IACT01005935">
    <property type="protein sequence ID" value="LAC25078.1"/>
    <property type="molecule type" value="mRNA"/>
</dbReference>
<keyword evidence="4" id="KW-0677">Repeat</keyword>
<evidence type="ECO:0000256" key="2">
    <source>
        <dbReference type="ARBA" id="ARBA00010225"/>
    </source>
</evidence>
<reference evidence="11" key="1">
    <citation type="submission" date="2017-11" db="EMBL/GenBank/DDBJ databases">
        <title>The sensing device of the deep-sea amphipod.</title>
        <authorList>
            <person name="Kobayashi H."/>
            <person name="Nagahama T."/>
            <person name="Arai W."/>
            <person name="Sasagawa Y."/>
            <person name="Umeda M."/>
            <person name="Hayashi T."/>
            <person name="Nikaido I."/>
            <person name="Watanabe H."/>
            <person name="Oguri K."/>
            <person name="Kitazato H."/>
            <person name="Fujioka K."/>
            <person name="Kido Y."/>
            <person name="Takami H."/>
        </authorList>
    </citation>
    <scope>NUCLEOTIDE SEQUENCE</scope>
    <source>
        <tissue evidence="11">Whole body</tissue>
    </source>
</reference>
<evidence type="ECO:0000313" key="11">
    <source>
        <dbReference type="EMBL" id="LAC25078.1"/>
    </source>
</evidence>
<evidence type="ECO:0000313" key="10">
    <source>
        <dbReference type="EMBL" id="LAB69964.1"/>
    </source>
</evidence>
<dbReference type="Pfam" id="PF11916">
    <property type="entry name" value="Vac14_Fig4_bd"/>
    <property type="match status" value="1"/>
</dbReference>
<organism evidence="10">
    <name type="scientific">Hirondellea gigas</name>
    <dbReference type="NCBI Taxonomy" id="1518452"/>
    <lineage>
        <taxon>Eukaryota</taxon>
        <taxon>Metazoa</taxon>
        <taxon>Ecdysozoa</taxon>
        <taxon>Arthropoda</taxon>
        <taxon>Crustacea</taxon>
        <taxon>Multicrustacea</taxon>
        <taxon>Malacostraca</taxon>
        <taxon>Eumalacostraca</taxon>
        <taxon>Peracarida</taxon>
        <taxon>Amphipoda</taxon>
        <taxon>Amphilochidea</taxon>
        <taxon>Lysianassida</taxon>
        <taxon>Lysianassidira</taxon>
        <taxon>Lysianassoidea</taxon>
        <taxon>Lysianassidae</taxon>
        <taxon>Hirondellea</taxon>
    </lineage>
</organism>
<feature type="region of interest" description="Disordered" evidence="8">
    <location>
        <begin position="657"/>
        <end position="685"/>
    </location>
</feature>
<evidence type="ECO:0000256" key="5">
    <source>
        <dbReference type="ARBA" id="ARBA00023136"/>
    </source>
</evidence>
<comment type="subcellular location">
    <subcellularLocation>
        <location evidence="1">Endomembrane system</location>
    </subcellularLocation>
</comment>
<dbReference type="GO" id="GO:0070772">
    <property type="term" value="C:PAS complex"/>
    <property type="evidence" value="ECO:0007669"/>
    <property type="project" value="InterPro"/>
</dbReference>
<comment type="subunit">
    <text evidence="7">Forms pentamers. Component of the PI(3,5)P2 regulatory complex/PAS complex, at least composed of PIKFYVE, FIG4 and VAC14. VAC14 nucleates the assembly of the complex and serves as a scaffold by pentamerizing into a star-shaped structure, which can bind a single copy each of PIKFYVE and FIG4 and coordinates their activities. Interacts with NOS1.</text>
</comment>
<accession>A0A2P2I7F6</accession>
<dbReference type="InterPro" id="IPR016024">
    <property type="entry name" value="ARM-type_fold"/>
</dbReference>
<evidence type="ECO:0000256" key="8">
    <source>
        <dbReference type="SAM" id="MobiDB-lite"/>
    </source>
</evidence>
<dbReference type="Pfam" id="PF12755">
    <property type="entry name" value="Vac14_Fab1_bd"/>
    <property type="match status" value="1"/>
</dbReference>
<evidence type="ECO:0000256" key="4">
    <source>
        <dbReference type="ARBA" id="ARBA00022737"/>
    </source>
</evidence>
<dbReference type="InterPro" id="IPR021841">
    <property type="entry name" value="VAC14_Fig4p-bd"/>
</dbReference>
<dbReference type="GO" id="GO:0006661">
    <property type="term" value="P:phosphatidylinositol biosynthetic process"/>
    <property type="evidence" value="ECO:0007669"/>
    <property type="project" value="InterPro"/>
</dbReference>
<evidence type="ECO:0000256" key="1">
    <source>
        <dbReference type="ARBA" id="ARBA00004308"/>
    </source>
</evidence>
<comment type="similarity">
    <text evidence="2">Belongs to the VAC14 family.</text>
</comment>
<dbReference type="PANTHER" id="PTHR16023">
    <property type="entry name" value="TAX1 BINDING PROTEIN-RELATED"/>
    <property type="match status" value="1"/>
</dbReference>
<protein>
    <recommendedName>
        <fullName evidence="3">Protein VAC14 homolog</fullName>
    </recommendedName>
</protein>
<evidence type="ECO:0000256" key="7">
    <source>
        <dbReference type="ARBA" id="ARBA00047092"/>
    </source>
</evidence>
<name>A0A2P2I7F6_9CRUS</name>
<dbReference type="InterPro" id="IPR011989">
    <property type="entry name" value="ARM-like"/>
</dbReference>
<feature type="domain" description="Vacuolar protein 14 C-terminal Fig4-binding" evidence="9">
    <location>
        <begin position="466"/>
        <end position="651"/>
    </location>
</feature>
<reference evidence="10" key="2">
    <citation type="journal article" date="2018" name="Biosci. Biotechnol. Biochem.">
        <title>Polysaccharide hydrolase of the hadal zone amphipods Hirondellea gigas.</title>
        <authorList>
            <person name="Kobayashi H."/>
            <person name="Nagahama T."/>
            <person name="Arai W."/>
            <person name="Sasagawa Y."/>
            <person name="Umeda M."/>
            <person name="Hayashi T."/>
            <person name="Nikaido I."/>
            <person name="Watanabe H."/>
            <person name="Oguri K."/>
            <person name="Kitazato H."/>
            <person name="Fujioka K."/>
            <person name="Kido Y."/>
            <person name="Takami H."/>
        </authorList>
    </citation>
    <scope>NUCLEOTIDE SEQUENCE</scope>
    <source>
        <tissue evidence="10">Whole body</tissue>
    </source>
</reference>
<dbReference type="GO" id="GO:0010008">
    <property type="term" value="C:endosome membrane"/>
    <property type="evidence" value="ECO:0007669"/>
    <property type="project" value="TreeGrafter"/>
</dbReference>
<feature type="compositionally biased region" description="Polar residues" evidence="8">
    <location>
        <begin position="674"/>
        <end position="685"/>
    </location>
</feature>
<evidence type="ECO:0000256" key="3">
    <source>
        <dbReference type="ARBA" id="ARBA00013840"/>
    </source>
</evidence>
<dbReference type="SUPFAM" id="SSF48371">
    <property type="entry name" value="ARM repeat"/>
    <property type="match status" value="1"/>
</dbReference>
<dbReference type="PANTHER" id="PTHR16023:SF0">
    <property type="entry name" value="PROTEIN VAC14 HOMOLOG"/>
    <property type="match status" value="1"/>
</dbReference>
<dbReference type="EMBL" id="IACF01004370">
    <property type="protein sequence ID" value="LAB69964.1"/>
    <property type="molecule type" value="mRNA"/>
</dbReference>
<dbReference type="Gene3D" id="1.25.10.10">
    <property type="entry name" value="Leucine-rich Repeat Variant"/>
    <property type="match status" value="2"/>
</dbReference>
<dbReference type="AlphaFoldDB" id="A0A2P2I7F6"/>
<proteinExistence type="evidence at transcript level"/>